<accession>A0A850HBC8</accession>
<dbReference type="Proteomes" id="UP000546031">
    <property type="component" value="Unassembled WGS sequence"/>
</dbReference>
<dbReference type="PIRSF" id="PIRSF012608">
    <property type="entry name" value="UCP012608"/>
    <property type="match status" value="1"/>
</dbReference>
<dbReference type="EMBL" id="JABWTA010000001">
    <property type="protein sequence ID" value="NVE94555.1"/>
    <property type="molecule type" value="Genomic_DNA"/>
</dbReference>
<proteinExistence type="predicted"/>
<evidence type="ECO:0000313" key="1">
    <source>
        <dbReference type="EMBL" id="NVE94555.1"/>
    </source>
</evidence>
<name>A0A850HBC8_9SPHN</name>
<dbReference type="InterPro" id="IPR011200">
    <property type="entry name" value="UCP012608"/>
</dbReference>
<dbReference type="Pfam" id="PF10094">
    <property type="entry name" value="DUF2332"/>
    <property type="match status" value="1"/>
</dbReference>
<sequence>MFTRELAEAINWQAQHAEENGAPCTARLIRAIPKVAQSETANGRRIANWEGITLKDAMPLRFTGGLHHLVLTGEDTRLERVYSGQITDQDTITRMVCELVETFDTQLLPWLDGPPQTNEAGRSASIMAGLLWLSGRVGSKFELNELGASAGVNTMMERYHYDLGGTRVGSKTSPMQIAPEWRGDAPPANPVEIVSIKGCDQATIDLSDPAAALKLKAYVWPDATVRMSRIDAAIALANEQPPKLVQQDASDFVESFLALDHLQGVTRTMFHSIMWQYMPAETQDAISRVFEEAAANASPERPFAWIALETDPATFRHELKVRYWNGSSQDGETHLLSHAHPHGAWVEWIGAD</sequence>
<gene>
    <name evidence="1" type="ORF">HUO12_06550</name>
</gene>
<evidence type="ECO:0000313" key="2">
    <source>
        <dbReference type="Proteomes" id="UP000546031"/>
    </source>
</evidence>
<comment type="caution">
    <text evidence="1">The sequence shown here is derived from an EMBL/GenBank/DDBJ whole genome shotgun (WGS) entry which is preliminary data.</text>
</comment>
<reference evidence="1 2" key="1">
    <citation type="submission" date="2020-06" db="EMBL/GenBank/DDBJ databases">
        <title>Altererythrobacter lutimaris sp. nov., a marine bacterium isolated from a tidal flat.</title>
        <authorList>
            <person name="Kim D."/>
            <person name="Yoo Y."/>
            <person name="Kim J.-J."/>
        </authorList>
    </citation>
    <scope>NUCLEOTIDE SEQUENCE [LARGE SCALE GENOMIC DNA]</scope>
    <source>
        <strain evidence="1 2">JGD-16</strain>
    </source>
</reference>
<dbReference type="AlphaFoldDB" id="A0A850HBC8"/>
<organism evidence="1 2">
    <name type="scientific">Altererythrobacter lutimaris</name>
    <dbReference type="NCBI Taxonomy" id="2743979"/>
    <lineage>
        <taxon>Bacteria</taxon>
        <taxon>Pseudomonadati</taxon>
        <taxon>Pseudomonadota</taxon>
        <taxon>Alphaproteobacteria</taxon>
        <taxon>Sphingomonadales</taxon>
        <taxon>Erythrobacteraceae</taxon>
        <taxon>Altererythrobacter</taxon>
    </lineage>
</organism>
<keyword evidence="2" id="KW-1185">Reference proteome</keyword>
<protein>
    <submittedName>
        <fullName evidence="1">DUF2332 domain-containing protein</fullName>
    </submittedName>
</protein>